<protein>
    <submittedName>
        <fullName evidence="2">Uncharacterized protein</fullName>
    </submittedName>
</protein>
<sequence length="110" mass="12263">MKFDESITLSLFKSQRVSEVVIPHGRIADVGPMRLKSFSNLSTLELKNFDSTYPDGSRIQCSKLRLTKITDDMLKGLEPNRTIENSDNHRMQRSGGGDDFTNGSSTPAAR</sequence>
<proteinExistence type="predicted"/>
<accession>M5U981</accession>
<organism evidence="2 3">
    <name type="scientific">Rhodopirellula sallentina SM41</name>
    <dbReference type="NCBI Taxonomy" id="1263870"/>
    <lineage>
        <taxon>Bacteria</taxon>
        <taxon>Pseudomonadati</taxon>
        <taxon>Planctomycetota</taxon>
        <taxon>Planctomycetia</taxon>
        <taxon>Pirellulales</taxon>
        <taxon>Pirellulaceae</taxon>
        <taxon>Rhodopirellula</taxon>
    </lineage>
</organism>
<gene>
    <name evidence="2" type="ORF">RSSM_06023</name>
</gene>
<evidence type="ECO:0000313" key="3">
    <source>
        <dbReference type="Proteomes" id="UP000011885"/>
    </source>
</evidence>
<name>M5U981_9BACT</name>
<evidence type="ECO:0000256" key="1">
    <source>
        <dbReference type="SAM" id="MobiDB-lite"/>
    </source>
</evidence>
<feature type="region of interest" description="Disordered" evidence="1">
    <location>
        <begin position="77"/>
        <end position="110"/>
    </location>
</feature>
<dbReference type="PATRIC" id="fig|1263870.3.peg.6379"/>
<dbReference type="AlphaFoldDB" id="M5U981"/>
<reference evidence="2 3" key="1">
    <citation type="journal article" date="2013" name="Mar. Genomics">
        <title>Expression of sulfatases in Rhodopirellula baltica and the diversity of sulfatases in the genus Rhodopirellula.</title>
        <authorList>
            <person name="Wegner C.E."/>
            <person name="Richter-Heitmann T."/>
            <person name="Klindworth A."/>
            <person name="Klockow C."/>
            <person name="Richter M."/>
            <person name="Achstetter T."/>
            <person name="Glockner F.O."/>
            <person name="Harder J."/>
        </authorList>
    </citation>
    <scope>NUCLEOTIDE SEQUENCE [LARGE SCALE GENOMIC DNA]</scope>
    <source>
        <strain evidence="2 3">SM41</strain>
    </source>
</reference>
<dbReference type="Proteomes" id="UP000011885">
    <property type="component" value="Unassembled WGS sequence"/>
</dbReference>
<dbReference type="EMBL" id="ANOH01000423">
    <property type="protein sequence ID" value="EMI52538.1"/>
    <property type="molecule type" value="Genomic_DNA"/>
</dbReference>
<keyword evidence="3" id="KW-1185">Reference proteome</keyword>
<comment type="caution">
    <text evidence="2">The sequence shown here is derived from an EMBL/GenBank/DDBJ whole genome shotgun (WGS) entry which is preliminary data.</text>
</comment>
<evidence type="ECO:0000313" key="2">
    <source>
        <dbReference type="EMBL" id="EMI52538.1"/>
    </source>
</evidence>
<feature type="compositionally biased region" description="Polar residues" evidence="1">
    <location>
        <begin position="101"/>
        <end position="110"/>
    </location>
</feature>